<dbReference type="Pfam" id="PF01546">
    <property type="entry name" value="Peptidase_M20"/>
    <property type="match status" value="1"/>
</dbReference>
<feature type="signal peptide" evidence="4">
    <location>
        <begin position="1"/>
        <end position="19"/>
    </location>
</feature>
<dbReference type="GO" id="GO:0008777">
    <property type="term" value="F:acetylornithine deacetylase activity"/>
    <property type="evidence" value="ECO:0007669"/>
    <property type="project" value="TreeGrafter"/>
</dbReference>
<dbReference type="STRING" id="927083.DB32_004517"/>
<keyword evidence="1" id="KW-0479">Metal-binding</keyword>
<name>A0A0F6W4N2_9BACT</name>
<dbReference type="AlphaFoldDB" id="A0A0F6W4N2"/>
<gene>
    <name evidence="5" type="ORF">DB32_004517</name>
</gene>
<dbReference type="SUPFAM" id="SSF53187">
    <property type="entry name" value="Zn-dependent exopeptidases"/>
    <property type="match status" value="1"/>
</dbReference>
<evidence type="ECO:0000256" key="4">
    <source>
        <dbReference type="SAM" id="SignalP"/>
    </source>
</evidence>
<dbReference type="InterPro" id="IPR036264">
    <property type="entry name" value="Bact_exopeptidase_dim_dom"/>
</dbReference>
<proteinExistence type="predicted"/>
<dbReference type="PANTHER" id="PTHR43808">
    <property type="entry name" value="ACETYLORNITHINE DEACETYLASE"/>
    <property type="match status" value="1"/>
</dbReference>
<dbReference type="KEGG" id="samy:DB32_004517"/>
<keyword evidence="6" id="KW-1185">Reference proteome</keyword>
<keyword evidence="2" id="KW-0378">Hydrolase</keyword>
<accession>A0A0F6W4N2</accession>
<dbReference type="Gene3D" id="3.30.70.360">
    <property type="match status" value="2"/>
</dbReference>
<dbReference type="GO" id="GO:0006526">
    <property type="term" value="P:L-arginine biosynthetic process"/>
    <property type="evidence" value="ECO:0007669"/>
    <property type="project" value="TreeGrafter"/>
</dbReference>
<organism evidence="5 6">
    <name type="scientific">Sandaracinus amylolyticus</name>
    <dbReference type="NCBI Taxonomy" id="927083"/>
    <lineage>
        <taxon>Bacteria</taxon>
        <taxon>Pseudomonadati</taxon>
        <taxon>Myxococcota</taxon>
        <taxon>Polyangia</taxon>
        <taxon>Polyangiales</taxon>
        <taxon>Sandaracinaceae</taxon>
        <taxon>Sandaracinus</taxon>
    </lineage>
</organism>
<reference evidence="5 6" key="1">
    <citation type="submission" date="2015-03" db="EMBL/GenBank/DDBJ databases">
        <title>Genome assembly of Sandaracinus amylolyticus DSM 53668.</title>
        <authorList>
            <person name="Sharma G."/>
            <person name="Subramanian S."/>
        </authorList>
    </citation>
    <scope>NUCLEOTIDE SEQUENCE [LARGE SCALE GENOMIC DNA]</scope>
    <source>
        <strain evidence="5 6">DSM 53668</strain>
    </source>
</reference>
<dbReference type="InterPro" id="IPR002933">
    <property type="entry name" value="Peptidase_M20"/>
</dbReference>
<dbReference type="GO" id="GO:0046872">
    <property type="term" value="F:metal ion binding"/>
    <property type="evidence" value="ECO:0007669"/>
    <property type="project" value="UniProtKB-KW"/>
</dbReference>
<evidence type="ECO:0000313" key="6">
    <source>
        <dbReference type="Proteomes" id="UP000034883"/>
    </source>
</evidence>
<evidence type="ECO:0000313" key="5">
    <source>
        <dbReference type="EMBL" id="AKF07368.1"/>
    </source>
</evidence>
<dbReference type="Proteomes" id="UP000034883">
    <property type="component" value="Chromosome"/>
</dbReference>
<dbReference type="Gene3D" id="3.40.630.10">
    <property type="entry name" value="Zn peptidases"/>
    <property type="match status" value="1"/>
</dbReference>
<keyword evidence="4" id="KW-0732">Signal</keyword>
<feature type="chain" id="PRO_5002511162" evidence="4">
    <location>
        <begin position="20"/>
        <end position="598"/>
    </location>
</feature>
<dbReference type="EMBL" id="CP011125">
    <property type="protein sequence ID" value="AKF07368.1"/>
    <property type="molecule type" value="Genomic_DNA"/>
</dbReference>
<dbReference type="PANTHER" id="PTHR43808:SF31">
    <property type="entry name" value="N-ACETYL-L-CITRULLINE DEACETYLASE"/>
    <property type="match status" value="1"/>
</dbReference>
<dbReference type="SUPFAM" id="SSF55031">
    <property type="entry name" value="Bacterial exopeptidase dimerisation domain"/>
    <property type="match status" value="1"/>
</dbReference>
<evidence type="ECO:0000256" key="1">
    <source>
        <dbReference type="ARBA" id="ARBA00022723"/>
    </source>
</evidence>
<evidence type="ECO:0000256" key="3">
    <source>
        <dbReference type="ARBA" id="ARBA00023285"/>
    </source>
</evidence>
<evidence type="ECO:0000256" key="2">
    <source>
        <dbReference type="ARBA" id="ARBA00022801"/>
    </source>
</evidence>
<keyword evidence="3" id="KW-0170">Cobalt</keyword>
<sequence>MIALAALLASCGSSAPPVAQPVAVVDPADDAWTHACDAGPVRERLERFRQLDLQRARARGEVRTVTALEAWCPRGCERGPIAPLDQDARAVAIDAARRAIERCGERDAIALTTELVRFQTVAAIAPPASNPEHARLAAWLARWSEDAGLAFRVSGEHDAWEIELAGQRDERALSYVFHADVVPVNEPPSVIASDAVPSGWTVPPFEARVVDGRLYGRGTEDDKGPIAAGMIVLASLRDAGIAPEAGSIVLALGTAEEHDWEPMRRYAASAPRARHVVSVDASYPVVAAESGFVAWGIVVPAIELRRTERRAVALDARAGLFLTQIPDEAELVVRPPRGVAIDTWIERAREAARIELEARREPAYRIDVDTIEREGERVVRIVARGRSAHSSVPEEGHNALWLLAGLASRLDLAPGAIPGALAIVRAHFDGDHFGERLGVGYEDDFMGPLTSAATLLRTSADGGVTLQVNMRRPRGPSADEFRARLDAALERVRAEHPSVRATDDVHVGDPHVADLEGELVPTLLAVWRSARDEPGAMPISIRGGTYARLFPGAVDFGPSLPGHRYAGHGADEHIGLEALHTTTRMLFDAALRLTGETD</sequence>
<protein>
    <submittedName>
        <fullName evidence="5">Xaa-His dipeptidase</fullName>
    </submittedName>
</protein>
<dbReference type="InterPro" id="IPR050072">
    <property type="entry name" value="Peptidase_M20A"/>
</dbReference>